<dbReference type="EMBL" id="LSYS01004331">
    <property type="protein sequence ID" value="OPJ80160.1"/>
    <property type="molecule type" value="Genomic_DNA"/>
</dbReference>
<evidence type="ECO:0000313" key="2">
    <source>
        <dbReference type="EMBL" id="OPJ80160.1"/>
    </source>
</evidence>
<comment type="caution">
    <text evidence="2">The sequence shown here is derived from an EMBL/GenBank/DDBJ whole genome shotgun (WGS) entry which is preliminary data.</text>
</comment>
<accession>A0A1V4K6R3</accession>
<evidence type="ECO:0008006" key="4">
    <source>
        <dbReference type="Google" id="ProtNLM"/>
    </source>
</evidence>
<dbReference type="Proteomes" id="UP000190648">
    <property type="component" value="Unassembled WGS sequence"/>
</dbReference>
<evidence type="ECO:0000256" key="1">
    <source>
        <dbReference type="SAM" id="SignalP"/>
    </source>
</evidence>
<feature type="signal peptide" evidence="1">
    <location>
        <begin position="1"/>
        <end position="20"/>
    </location>
</feature>
<keyword evidence="1" id="KW-0732">Signal</keyword>
<name>A0A1V4K6R3_PATFA</name>
<gene>
    <name evidence="2" type="ORF">AV530_002545</name>
</gene>
<keyword evidence="3" id="KW-1185">Reference proteome</keyword>
<sequence length="73" mass="8455">MKFILSLLFSDTLIVHFTLAYVVDVWLEEIIWKGSCGKSLIFCVGRRFSSQSEWHVGTLMTWTSAKDLKFSHI</sequence>
<reference evidence="2 3" key="1">
    <citation type="submission" date="2016-02" db="EMBL/GenBank/DDBJ databases">
        <title>Band-tailed pigeon sequencing and assembly.</title>
        <authorList>
            <person name="Soares A.E."/>
            <person name="Novak B.J."/>
            <person name="Rice E.S."/>
            <person name="O'Connell B."/>
            <person name="Chang D."/>
            <person name="Weber S."/>
            <person name="Shapiro B."/>
        </authorList>
    </citation>
    <scope>NUCLEOTIDE SEQUENCE [LARGE SCALE GENOMIC DNA]</scope>
    <source>
        <strain evidence="2">BTP2013</strain>
        <tissue evidence="2">Blood</tissue>
    </source>
</reference>
<feature type="chain" id="PRO_5012212135" description="Secreted protein" evidence="1">
    <location>
        <begin position="21"/>
        <end position="73"/>
    </location>
</feature>
<protein>
    <recommendedName>
        <fullName evidence="4">Secreted protein</fullName>
    </recommendedName>
</protein>
<proteinExistence type="predicted"/>
<organism evidence="2 3">
    <name type="scientific">Patagioenas fasciata monilis</name>
    <dbReference type="NCBI Taxonomy" id="372326"/>
    <lineage>
        <taxon>Eukaryota</taxon>
        <taxon>Metazoa</taxon>
        <taxon>Chordata</taxon>
        <taxon>Craniata</taxon>
        <taxon>Vertebrata</taxon>
        <taxon>Euteleostomi</taxon>
        <taxon>Archelosauria</taxon>
        <taxon>Archosauria</taxon>
        <taxon>Dinosauria</taxon>
        <taxon>Saurischia</taxon>
        <taxon>Theropoda</taxon>
        <taxon>Coelurosauria</taxon>
        <taxon>Aves</taxon>
        <taxon>Neognathae</taxon>
        <taxon>Neoaves</taxon>
        <taxon>Columbimorphae</taxon>
        <taxon>Columbiformes</taxon>
        <taxon>Columbidae</taxon>
        <taxon>Patagioenas</taxon>
    </lineage>
</organism>
<evidence type="ECO:0000313" key="3">
    <source>
        <dbReference type="Proteomes" id="UP000190648"/>
    </source>
</evidence>
<dbReference type="AlphaFoldDB" id="A0A1V4K6R3"/>